<accession>A0ABZ0UMW1</accession>
<evidence type="ECO:0000256" key="1">
    <source>
        <dbReference type="ARBA" id="ARBA00003330"/>
    </source>
</evidence>
<comment type="similarity">
    <text evidence="10">Belongs to the peroxiredoxin family. BCP/PrxQ subfamily.</text>
</comment>
<dbReference type="SUPFAM" id="SSF52833">
    <property type="entry name" value="Thioredoxin-like"/>
    <property type="match status" value="1"/>
</dbReference>
<evidence type="ECO:0000256" key="9">
    <source>
        <dbReference type="ARBA" id="ARBA00032824"/>
    </source>
</evidence>
<dbReference type="InterPro" id="IPR036249">
    <property type="entry name" value="Thioredoxin-like_sf"/>
</dbReference>
<evidence type="ECO:0000256" key="2">
    <source>
        <dbReference type="ARBA" id="ARBA00011245"/>
    </source>
</evidence>
<dbReference type="InterPro" id="IPR000866">
    <property type="entry name" value="AhpC/TSA"/>
</dbReference>
<dbReference type="Pfam" id="PF00578">
    <property type="entry name" value="AhpC-TSA"/>
    <property type="match status" value="1"/>
</dbReference>
<keyword evidence="14" id="KW-0614">Plasmid</keyword>
<dbReference type="Gene3D" id="3.40.30.10">
    <property type="entry name" value="Glutaredoxin"/>
    <property type="match status" value="1"/>
</dbReference>
<dbReference type="InterPro" id="IPR013766">
    <property type="entry name" value="Thioredoxin_domain"/>
</dbReference>
<evidence type="ECO:0000313" key="14">
    <source>
        <dbReference type="EMBL" id="WPX97478.1"/>
    </source>
</evidence>
<evidence type="ECO:0000256" key="7">
    <source>
        <dbReference type="ARBA" id="ARBA00023157"/>
    </source>
</evidence>
<evidence type="ECO:0000256" key="10">
    <source>
        <dbReference type="ARBA" id="ARBA00038489"/>
    </source>
</evidence>
<evidence type="ECO:0000256" key="3">
    <source>
        <dbReference type="ARBA" id="ARBA00013017"/>
    </source>
</evidence>
<evidence type="ECO:0000256" key="6">
    <source>
        <dbReference type="ARBA" id="ARBA00023002"/>
    </source>
</evidence>
<evidence type="ECO:0000256" key="5">
    <source>
        <dbReference type="ARBA" id="ARBA00022862"/>
    </source>
</evidence>
<evidence type="ECO:0000259" key="13">
    <source>
        <dbReference type="PROSITE" id="PS51352"/>
    </source>
</evidence>
<comment type="function">
    <text evidence="1">Thiol-specific peroxidase that catalyzes the reduction of hydrogen peroxide and organic hydroperoxides to water and alcohols, respectively. Plays a role in cell protection against oxidative stress by detoxifying peroxides and as sensor of hydrogen peroxide-mediated signaling events.</text>
</comment>
<keyword evidence="6" id="KW-0560">Oxidoreductase</keyword>
<reference evidence="14 15" key="1">
    <citation type="submission" date="2022-11" db="EMBL/GenBank/DDBJ databases">
        <title>Host association and intracellularity evolved multiple times independently in the Rickettsiales.</title>
        <authorList>
            <person name="Castelli M."/>
            <person name="Nardi T."/>
            <person name="Gammuto L."/>
            <person name="Bellinzona G."/>
            <person name="Sabaneyeva E."/>
            <person name="Potekhin A."/>
            <person name="Serra V."/>
            <person name="Petroni G."/>
            <person name="Sassera D."/>
        </authorList>
    </citation>
    <scope>NUCLEOTIDE SEQUENCE [LARGE SCALE GENOMIC DNA]</scope>
    <source>
        <strain evidence="14 15">NDG2</strain>
        <plasmid evidence="14 15">unnamed1</plasmid>
    </source>
</reference>
<keyword evidence="7" id="KW-1015">Disulfide bond</keyword>
<name>A0ABZ0UMW1_9RICK</name>
<feature type="domain" description="Thioredoxin" evidence="13">
    <location>
        <begin position="8"/>
        <end position="160"/>
    </location>
</feature>
<comment type="subunit">
    <text evidence="2">Monomer.</text>
</comment>
<evidence type="ECO:0000256" key="4">
    <source>
        <dbReference type="ARBA" id="ARBA00022559"/>
    </source>
</evidence>
<dbReference type="PROSITE" id="PS51352">
    <property type="entry name" value="THIOREDOXIN_2"/>
    <property type="match status" value="1"/>
</dbReference>
<protein>
    <recommendedName>
        <fullName evidence="3">thioredoxin-dependent peroxiredoxin</fullName>
        <ecNumber evidence="3">1.11.1.24</ecNumber>
    </recommendedName>
    <alternativeName>
        <fullName evidence="9">Thioredoxin peroxidase</fullName>
    </alternativeName>
    <alternativeName>
        <fullName evidence="11">Thioredoxin-dependent peroxiredoxin Bcp</fullName>
    </alternativeName>
</protein>
<dbReference type="RefSeq" id="WP_323733453.1">
    <property type="nucleotide sequence ID" value="NZ_CP110821.1"/>
</dbReference>
<dbReference type="Proteomes" id="UP001327219">
    <property type="component" value="Plasmid unnamed1"/>
</dbReference>
<dbReference type="PIRSF" id="PIRSF000239">
    <property type="entry name" value="AHPC"/>
    <property type="match status" value="1"/>
</dbReference>
<keyword evidence="5" id="KW-0049">Antioxidant</keyword>
<evidence type="ECO:0000256" key="8">
    <source>
        <dbReference type="ARBA" id="ARBA00023284"/>
    </source>
</evidence>
<proteinExistence type="inferred from homology"/>
<evidence type="ECO:0000256" key="12">
    <source>
        <dbReference type="ARBA" id="ARBA00049091"/>
    </source>
</evidence>
<keyword evidence="15" id="KW-1185">Reference proteome</keyword>
<keyword evidence="4" id="KW-0575">Peroxidase</keyword>
<dbReference type="PANTHER" id="PTHR42801:SF4">
    <property type="entry name" value="AHPC_TSA FAMILY PROTEIN"/>
    <property type="match status" value="1"/>
</dbReference>
<dbReference type="EC" id="1.11.1.24" evidence="3"/>
<dbReference type="PANTHER" id="PTHR42801">
    <property type="entry name" value="THIOREDOXIN-DEPENDENT PEROXIDE REDUCTASE"/>
    <property type="match status" value="1"/>
</dbReference>
<evidence type="ECO:0000256" key="11">
    <source>
        <dbReference type="ARBA" id="ARBA00042639"/>
    </source>
</evidence>
<keyword evidence="8" id="KW-0676">Redox-active center</keyword>
<sequence>MNQKNEQLKIGDKAPTFESESTKGKISLTDYKDKYLVLYFYPKDATPGCTIQANEFVELYDKFQEIDTEVIGISRDSMTSHHNFCKKENIVFPLISDTDGKLCESYKVLQEKVNFGKRYVGIVRSTFIVGKDQTIHKTWYDVKASGHALNVLYAVEALKEMDEIMDE</sequence>
<gene>
    <name evidence="14" type="ORF">Bandiella_01640</name>
</gene>
<organism evidence="14 15">
    <name type="scientific">Candidatus Bandiella euplotis</name>
    <dbReference type="NCBI Taxonomy" id="1664265"/>
    <lineage>
        <taxon>Bacteria</taxon>
        <taxon>Pseudomonadati</taxon>
        <taxon>Pseudomonadota</taxon>
        <taxon>Alphaproteobacteria</taxon>
        <taxon>Rickettsiales</taxon>
        <taxon>Candidatus Midichloriaceae</taxon>
        <taxon>Candidatus Bandiella</taxon>
    </lineage>
</organism>
<dbReference type="CDD" id="cd03017">
    <property type="entry name" value="PRX_BCP"/>
    <property type="match status" value="1"/>
</dbReference>
<comment type="catalytic activity">
    <reaction evidence="12">
        <text>a hydroperoxide + [thioredoxin]-dithiol = an alcohol + [thioredoxin]-disulfide + H2O</text>
        <dbReference type="Rhea" id="RHEA:62620"/>
        <dbReference type="Rhea" id="RHEA-COMP:10698"/>
        <dbReference type="Rhea" id="RHEA-COMP:10700"/>
        <dbReference type="ChEBI" id="CHEBI:15377"/>
        <dbReference type="ChEBI" id="CHEBI:29950"/>
        <dbReference type="ChEBI" id="CHEBI:30879"/>
        <dbReference type="ChEBI" id="CHEBI:35924"/>
        <dbReference type="ChEBI" id="CHEBI:50058"/>
        <dbReference type="EC" id="1.11.1.24"/>
    </reaction>
</comment>
<dbReference type="EMBL" id="CP110821">
    <property type="protein sequence ID" value="WPX97478.1"/>
    <property type="molecule type" value="Genomic_DNA"/>
</dbReference>
<geneLocation type="plasmid" evidence="14 15">
    <name>unnamed1</name>
</geneLocation>
<evidence type="ECO:0000313" key="15">
    <source>
        <dbReference type="Proteomes" id="UP001327219"/>
    </source>
</evidence>
<dbReference type="InterPro" id="IPR050924">
    <property type="entry name" value="Peroxiredoxin_BCP/PrxQ"/>
</dbReference>
<dbReference type="InterPro" id="IPR024706">
    <property type="entry name" value="Peroxiredoxin_AhpC-typ"/>
</dbReference>